<dbReference type="AlphaFoldDB" id="M2Q0X9"/>
<dbReference type="STRING" id="999415.HMPREF9943_01779"/>
<dbReference type="EMBL" id="AGEJ01000027">
    <property type="protein sequence ID" value="EMD15946.1"/>
    <property type="molecule type" value="Genomic_DNA"/>
</dbReference>
<dbReference type="InterPro" id="IPR036873">
    <property type="entry name" value="Rhodanese-like_dom_sf"/>
</dbReference>
<dbReference type="InterPro" id="IPR001763">
    <property type="entry name" value="Rhodanese-like_dom"/>
</dbReference>
<dbReference type="BioCyc" id="ECAT999415-HMP:GTTI-1844-MONOMER"/>
<dbReference type="SUPFAM" id="SSF52821">
    <property type="entry name" value="Rhodanese/Cell cycle control phosphatase"/>
    <property type="match status" value="1"/>
</dbReference>
<dbReference type="PANTHER" id="PTHR43031">
    <property type="entry name" value="FAD-DEPENDENT OXIDOREDUCTASE"/>
    <property type="match status" value="1"/>
</dbReference>
<dbReference type="InterPro" id="IPR050229">
    <property type="entry name" value="GlpE_sulfurtransferase"/>
</dbReference>
<dbReference type="PANTHER" id="PTHR43031:SF18">
    <property type="entry name" value="RHODANESE-RELATED SULFURTRANSFERASES"/>
    <property type="match status" value="1"/>
</dbReference>
<organism evidence="2 3">
    <name type="scientific">Eggerthia catenaformis OT 569 = DSM 20559</name>
    <dbReference type="NCBI Taxonomy" id="999415"/>
    <lineage>
        <taxon>Bacteria</taxon>
        <taxon>Bacillati</taxon>
        <taxon>Bacillota</taxon>
        <taxon>Erysipelotrichia</taxon>
        <taxon>Erysipelotrichales</taxon>
        <taxon>Coprobacillaceae</taxon>
        <taxon>Eggerthia</taxon>
    </lineage>
</organism>
<protein>
    <recommendedName>
        <fullName evidence="1">Rhodanese domain-containing protein</fullName>
    </recommendedName>
</protein>
<gene>
    <name evidence="2" type="ORF">HMPREF9943_01779</name>
</gene>
<reference evidence="2 3" key="1">
    <citation type="submission" date="2013-02" db="EMBL/GenBank/DDBJ databases">
        <title>The Genome Sequence of Lactobacillus catenaformis F0143.</title>
        <authorList>
            <consortium name="The Broad Institute Genome Sequencing Platform"/>
            <person name="Earl A."/>
            <person name="Ward D."/>
            <person name="Feldgarden M."/>
            <person name="Gevers D."/>
            <person name="Izard J."/>
            <person name="Blanton J.M."/>
            <person name="Mathney J."/>
            <person name="Dewhirst F.E."/>
            <person name="Young S.K."/>
            <person name="Zeng Q."/>
            <person name="Gargeya S."/>
            <person name="Fitzgerald M."/>
            <person name="Haas B."/>
            <person name="Abouelleil A."/>
            <person name="Alvarado L."/>
            <person name="Arachchi H.M."/>
            <person name="Berlin A."/>
            <person name="Chapman S.B."/>
            <person name="Gearin G."/>
            <person name="Goldberg J."/>
            <person name="Griggs A."/>
            <person name="Gujja S."/>
            <person name="Hansen M."/>
            <person name="Heiman D."/>
            <person name="Howarth C."/>
            <person name="Larimer J."/>
            <person name="Lui A."/>
            <person name="MacDonald P.J.P."/>
            <person name="McCowen C."/>
            <person name="Montmayeur A."/>
            <person name="Murphy C."/>
            <person name="Neiman D."/>
            <person name="Pearson M."/>
            <person name="Priest M."/>
            <person name="Roberts A."/>
            <person name="Saif S."/>
            <person name="Shea T."/>
            <person name="Sisk P."/>
            <person name="Stolte C."/>
            <person name="Sykes S."/>
            <person name="Wortman J."/>
            <person name="Nusbaum C."/>
            <person name="Birren B."/>
        </authorList>
    </citation>
    <scope>NUCLEOTIDE SEQUENCE [LARGE SCALE GENOMIC DNA]</scope>
    <source>
        <strain evidence="2 3">OT 569</strain>
    </source>
</reference>
<feature type="domain" description="Rhodanese" evidence="1">
    <location>
        <begin position="21"/>
        <end position="106"/>
    </location>
</feature>
<sequence length="106" mass="12269">MGLFSLFKRYDINQGVEEYQHTQDALLIDVREKDEHQEGHIPDSINIPLSVFNQMIFKEVKDKDKPLYIYCLGGGRSQRACFYLKKNGYSHVKNIGGISKYKGKII</sequence>
<name>M2Q0X9_9FIRM</name>
<dbReference type="PROSITE" id="PS50206">
    <property type="entry name" value="RHODANESE_3"/>
    <property type="match status" value="1"/>
</dbReference>
<evidence type="ECO:0000259" key="1">
    <source>
        <dbReference type="PROSITE" id="PS50206"/>
    </source>
</evidence>
<dbReference type="RefSeq" id="WP_004804237.1">
    <property type="nucleotide sequence ID" value="NZ_KB446650.1"/>
</dbReference>
<dbReference type="SMART" id="SM00450">
    <property type="entry name" value="RHOD"/>
    <property type="match status" value="1"/>
</dbReference>
<dbReference type="Pfam" id="PF00581">
    <property type="entry name" value="Rhodanese"/>
    <property type="match status" value="1"/>
</dbReference>
<dbReference type="CDD" id="cd00158">
    <property type="entry name" value="RHOD"/>
    <property type="match status" value="1"/>
</dbReference>
<dbReference type="Proteomes" id="UP000011758">
    <property type="component" value="Unassembled WGS sequence"/>
</dbReference>
<proteinExistence type="predicted"/>
<evidence type="ECO:0000313" key="3">
    <source>
        <dbReference type="Proteomes" id="UP000011758"/>
    </source>
</evidence>
<evidence type="ECO:0000313" key="2">
    <source>
        <dbReference type="EMBL" id="EMD15946.1"/>
    </source>
</evidence>
<dbReference type="Gene3D" id="3.40.250.10">
    <property type="entry name" value="Rhodanese-like domain"/>
    <property type="match status" value="1"/>
</dbReference>
<comment type="caution">
    <text evidence="2">The sequence shown here is derived from an EMBL/GenBank/DDBJ whole genome shotgun (WGS) entry which is preliminary data.</text>
</comment>
<keyword evidence="3" id="KW-1185">Reference proteome</keyword>
<accession>M2Q0X9</accession>
<dbReference type="OrthoDB" id="9800872at2"/>
<dbReference type="eggNOG" id="COG0607">
    <property type="taxonomic scope" value="Bacteria"/>
</dbReference>